<keyword evidence="2 7" id="KW-0813">Transport</keyword>
<dbReference type="InterPro" id="IPR012910">
    <property type="entry name" value="Plug_dom"/>
</dbReference>
<dbReference type="Gene3D" id="2.170.130.10">
    <property type="entry name" value="TonB-dependent receptor, plug domain"/>
    <property type="match status" value="1"/>
</dbReference>
<reference evidence="10 11" key="1">
    <citation type="submission" date="2015-09" db="EMBL/GenBank/DDBJ databases">
        <authorList>
            <consortium name="Pathogen Informatics"/>
        </authorList>
    </citation>
    <scope>NUCLEOTIDE SEQUENCE [LARGE SCALE GENOMIC DNA]</scope>
    <source>
        <strain evidence="10 11">2789STDY5608840</strain>
    </source>
</reference>
<dbReference type="AlphaFoldDB" id="A0A174A0X5"/>
<evidence type="ECO:0000256" key="6">
    <source>
        <dbReference type="ARBA" id="ARBA00023237"/>
    </source>
</evidence>
<dbReference type="NCBIfam" id="TIGR04057">
    <property type="entry name" value="SusC_RagA_signa"/>
    <property type="match status" value="1"/>
</dbReference>
<keyword evidence="3 7" id="KW-1134">Transmembrane beta strand</keyword>
<evidence type="ECO:0000256" key="5">
    <source>
        <dbReference type="ARBA" id="ARBA00023136"/>
    </source>
</evidence>
<comment type="subcellular location">
    <subcellularLocation>
        <location evidence="1 7">Cell outer membrane</location>
        <topology evidence="1 7">Multi-pass membrane protein</topology>
    </subcellularLocation>
</comment>
<proteinExistence type="inferred from homology"/>
<dbReference type="Pfam" id="PF07715">
    <property type="entry name" value="Plug"/>
    <property type="match status" value="1"/>
</dbReference>
<keyword evidence="8" id="KW-0732">Signal</keyword>
<dbReference type="EMBL" id="CYZH01000004">
    <property type="protein sequence ID" value="CUN81803.1"/>
    <property type="molecule type" value="Genomic_DNA"/>
</dbReference>
<evidence type="ECO:0000256" key="1">
    <source>
        <dbReference type="ARBA" id="ARBA00004571"/>
    </source>
</evidence>
<evidence type="ECO:0000256" key="3">
    <source>
        <dbReference type="ARBA" id="ARBA00022452"/>
    </source>
</evidence>
<keyword evidence="10" id="KW-0675">Receptor</keyword>
<gene>
    <name evidence="10" type="ORF">ERS852397_00873</name>
</gene>
<dbReference type="FunFam" id="2.170.130.10:FF:000003">
    <property type="entry name" value="SusC/RagA family TonB-linked outer membrane protein"/>
    <property type="match status" value="1"/>
</dbReference>
<dbReference type="GO" id="GO:0009279">
    <property type="term" value="C:cell outer membrane"/>
    <property type="evidence" value="ECO:0007669"/>
    <property type="project" value="UniProtKB-SubCell"/>
</dbReference>
<evidence type="ECO:0000256" key="8">
    <source>
        <dbReference type="SAM" id="SignalP"/>
    </source>
</evidence>
<dbReference type="NCBIfam" id="TIGR04056">
    <property type="entry name" value="OMP_RagA_SusC"/>
    <property type="match status" value="1"/>
</dbReference>
<keyword evidence="5 7" id="KW-0472">Membrane</keyword>
<dbReference type="InterPro" id="IPR036942">
    <property type="entry name" value="Beta-barrel_TonB_sf"/>
</dbReference>
<keyword evidence="4 7" id="KW-0812">Transmembrane</keyword>
<comment type="similarity">
    <text evidence="7">Belongs to the TonB-dependent receptor family.</text>
</comment>
<dbReference type="Proteomes" id="UP000095517">
    <property type="component" value="Unassembled WGS sequence"/>
</dbReference>
<dbReference type="Pfam" id="PF13715">
    <property type="entry name" value="CarbopepD_reg_2"/>
    <property type="match status" value="1"/>
</dbReference>
<feature type="domain" description="TonB-dependent receptor plug" evidence="9">
    <location>
        <begin position="143"/>
        <end position="253"/>
    </location>
</feature>
<dbReference type="Gene3D" id="2.40.170.20">
    <property type="entry name" value="TonB-dependent receptor, beta-barrel domain"/>
    <property type="match status" value="1"/>
</dbReference>
<dbReference type="SUPFAM" id="SSF49464">
    <property type="entry name" value="Carboxypeptidase regulatory domain-like"/>
    <property type="match status" value="1"/>
</dbReference>
<feature type="signal peptide" evidence="8">
    <location>
        <begin position="1"/>
        <end position="33"/>
    </location>
</feature>
<protein>
    <submittedName>
        <fullName evidence="10">TonB-dependent Receptor Plug Domain./TonB dependent receptor</fullName>
    </submittedName>
</protein>
<dbReference type="InterPro" id="IPR023997">
    <property type="entry name" value="TonB-dep_OMP_SusC/RagA_CS"/>
</dbReference>
<dbReference type="RefSeq" id="WP_082436441.1">
    <property type="nucleotide sequence ID" value="NZ_CABIXA010000004.1"/>
</dbReference>
<sequence>MFKQKIKTKRSIGCRIYLSICLLLTGVCSIEGAYALPHSDGYANPASNQQSNITVSGVVKDLNGIPLIGVTVSVLNTTTGTITDTDGKYELNVPANAELQFTYIGFVTVKVNVAGKRKVDVTMREDTQQLEEVVVVAYGVQKKETVTGSLASVTTKDLLQSPQANISNALAGRMPGLFAVQRSGEPGKDQSTIRIRGVGTFADSGNEQDPLVMVDGIESDNYNNIDPNEIENVTILKDASATAVYGVRGANGVILVTTKRGQQGAPRINVSTSVARTSFIDLRKSMNSYEYANSYNLGQAYDAYVTGNLTRRFSDKVIEKYRTQSDPILYPDVNWTDLLVSDASYQTQTNINISGGTERVKYFFSAGYFTQDGLFNTDVYDPGYDYQLKYRRYNLRSNFDFNINKNLKVSFDLSTQMDDTRGPNWSTSSFMNMLVTVPPTISPGVVDNKIVMVPTTAQIPASTPMVAFIKGNHKDYANFLNGSIRVNYKMDYLTKGLAVRAAISYKNYNNHIREYQRNGTTYEGKADGNGGVVLIPGDDGSEVTRFGERYQKNRRVYFEGGIEYARRFGSHNVTGLLLYNQSKYYDPNLEFSIPQGYQGLVGRVTYGFKDRYLFEFNIGYNGTENFAEGKRFGTFPAFSLGWVVSEESFFPKGEAVTFAKIRGSYGVVGNDKVGGSRFLYRPTSYTYTADNNLFGSSDIYYFGEVGSSYQGYKGVYEGKLGNPDLTWEKAKKWNIGADMKFWGSRIGLVFDYFEERRNDILCNRGTVPNITGADFPAYNLGRMKNSGYEFELSYYDKVGDFSYFVKGNYSFARNKILYKDEAPWEYSYRSATGLRYGQIFGYVADGLYNTWEEVNDPNRPTYMWSNNKIQPGDIKYKDINGDGVINDNDQVPIGYSNFPEKIFGFSFGGEFKNFDFSVLFQGASNVSTIASNVSRQGFNNNRGAVKDLLKSWTYERYASGQEIKYPRFSVSDNSHNYMTSTYWLEDASYLRLKNVELGYTWRSPFFKRIGISSLRLYANGSNLLTWADLLPGEDPESPMMDTNNEPYPVTRTYNLGVSINF</sequence>
<dbReference type="Gene3D" id="2.60.40.1120">
    <property type="entry name" value="Carboxypeptidase-like, regulatory domain"/>
    <property type="match status" value="1"/>
</dbReference>
<dbReference type="InterPro" id="IPR023996">
    <property type="entry name" value="TonB-dep_OMP_SusC/RagA"/>
</dbReference>
<dbReference type="SUPFAM" id="SSF56935">
    <property type="entry name" value="Porins"/>
    <property type="match status" value="1"/>
</dbReference>
<evidence type="ECO:0000256" key="2">
    <source>
        <dbReference type="ARBA" id="ARBA00022448"/>
    </source>
</evidence>
<dbReference type="InterPro" id="IPR008969">
    <property type="entry name" value="CarboxyPept-like_regulatory"/>
</dbReference>
<dbReference type="PROSITE" id="PS52016">
    <property type="entry name" value="TONB_DEPENDENT_REC_3"/>
    <property type="match status" value="1"/>
</dbReference>
<accession>A0A174A0X5</accession>
<keyword evidence="6 7" id="KW-0998">Cell outer membrane</keyword>
<evidence type="ECO:0000313" key="11">
    <source>
        <dbReference type="Proteomes" id="UP000095517"/>
    </source>
</evidence>
<dbReference type="InterPro" id="IPR039426">
    <property type="entry name" value="TonB-dep_rcpt-like"/>
</dbReference>
<dbReference type="InterPro" id="IPR037066">
    <property type="entry name" value="Plug_dom_sf"/>
</dbReference>
<evidence type="ECO:0000313" key="10">
    <source>
        <dbReference type="EMBL" id="CUN81803.1"/>
    </source>
</evidence>
<evidence type="ECO:0000256" key="7">
    <source>
        <dbReference type="PROSITE-ProRule" id="PRU01360"/>
    </source>
</evidence>
<feature type="chain" id="PRO_5008017302" evidence="8">
    <location>
        <begin position="34"/>
        <end position="1061"/>
    </location>
</feature>
<name>A0A174A0X5_9BACE</name>
<evidence type="ECO:0000259" key="9">
    <source>
        <dbReference type="Pfam" id="PF07715"/>
    </source>
</evidence>
<evidence type="ECO:0000256" key="4">
    <source>
        <dbReference type="ARBA" id="ARBA00022692"/>
    </source>
</evidence>
<dbReference type="STRING" id="338188.ERS852397_00873"/>
<organism evidence="10 11">
    <name type="scientific">Bacteroides finegoldii</name>
    <dbReference type="NCBI Taxonomy" id="338188"/>
    <lineage>
        <taxon>Bacteria</taxon>
        <taxon>Pseudomonadati</taxon>
        <taxon>Bacteroidota</taxon>
        <taxon>Bacteroidia</taxon>
        <taxon>Bacteroidales</taxon>
        <taxon>Bacteroidaceae</taxon>
        <taxon>Bacteroides</taxon>
    </lineage>
</organism>